<dbReference type="OrthoDB" id="14339at2759"/>
<dbReference type="AlphaFoldDB" id="A0A8H7EPU7"/>
<evidence type="ECO:0000313" key="1">
    <source>
        <dbReference type="EMBL" id="KAF7726771.1"/>
    </source>
</evidence>
<comment type="caution">
    <text evidence="1">The sequence shown here is derived from an EMBL/GenBank/DDBJ whole genome shotgun (WGS) entry which is preliminary data.</text>
</comment>
<sequence length="242" mass="27687">MATNASTHQSNASTQPSQQQPTIYEYLTELVSKRIATITYLRQTHEGNTHWFNTILLTKDDLNLMYSNVKMLRRTCHFYTLGVSLSALLDITNPWDYTKALYQLLTEFELHTMDHSKQKMKNIFRKAKAKDDPNLNEGAEYLHLTIPHIPFELDYFETFFSFSDILVEAYQKMLVGVEGASCTQSYLELVLKCDGKIKKTISLITKELDGLARNAIKDELKLIDPLSHSNKIAPIDFDGADP</sequence>
<organism evidence="1 2">
    <name type="scientific">Apophysomyces ossiformis</name>
    <dbReference type="NCBI Taxonomy" id="679940"/>
    <lineage>
        <taxon>Eukaryota</taxon>
        <taxon>Fungi</taxon>
        <taxon>Fungi incertae sedis</taxon>
        <taxon>Mucoromycota</taxon>
        <taxon>Mucoromycotina</taxon>
        <taxon>Mucoromycetes</taxon>
        <taxon>Mucorales</taxon>
        <taxon>Mucorineae</taxon>
        <taxon>Mucoraceae</taxon>
        <taxon>Apophysomyces</taxon>
    </lineage>
</organism>
<dbReference type="Proteomes" id="UP000605846">
    <property type="component" value="Unassembled WGS sequence"/>
</dbReference>
<dbReference type="PANTHER" id="PTHR37332">
    <property type="entry name" value="EXPRESSED PROTEIN"/>
    <property type="match status" value="1"/>
</dbReference>
<dbReference type="PANTHER" id="PTHR37332:SF1">
    <property type="entry name" value="ELMO DOMAIN-CONTAINING PROTEIN"/>
    <property type="match status" value="1"/>
</dbReference>
<dbReference type="EMBL" id="JABAYA010000072">
    <property type="protein sequence ID" value="KAF7726771.1"/>
    <property type="molecule type" value="Genomic_DNA"/>
</dbReference>
<keyword evidence="2" id="KW-1185">Reference proteome</keyword>
<name>A0A8H7EPU7_9FUNG</name>
<evidence type="ECO:0000313" key="2">
    <source>
        <dbReference type="Proteomes" id="UP000605846"/>
    </source>
</evidence>
<protein>
    <submittedName>
        <fullName evidence="1">Uncharacterized protein</fullName>
    </submittedName>
</protein>
<accession>A0A8H7EPU7</accession>
<proteinExistence type="predicted"/>
<gene>
    <name evidence="1" type="ORF">EC973_008459</name>
</gene>
<reference evidence="1" key="1">
    <citation type="submission" date="2020-01" db="EMBL/GenBank/DDBJ databases">
        <title>Genome Sequencing of Three Apophysomyces-Like Fungal Strains Confirms a Novel Fungal Genus in the Mucoromycota with divergent Burkholderia-like Endosymbiotic Bacteria.</title>
        <authorList>
            <person name="Stajich J.E."/>
            <person name="Macias A.M."/>
            <person name="Carter-House D."/>
            <person name="Lovett B."/>
            <person name="Kasson L.R."/>
            <person name="Berry K."/>
            <person name="Grigoriev I."/>
            <person name="Chang Y."/>
            <person name="Spatafora J."/>
            <person name="Kasson M.T."/>
        </authorList>
    </citation>
    <scope>NUCLEOTIDE SEQUENCE</scope>
    <source>
        <strain evidence="1">NRRL A-21654</strain>
    </source>
</reference>